<name>A0A9P7VKD9_9AGAR</name>
<keyword evidence="2" id="KW-0812">Transmembrane</keyword>
<reference evidence="4" key="1">
    <citation type="submission" date="2020-11" db="EMBL/GenBank/DDBJ databases">
        <title>Adaptations for nitrogen fixation in a non-lichenized fungal sporocarp promotes dispersal by wood-feeding termites.</title>
        <authorList>
            <consortium name="DOE Joint Genome Institute"/>
            <person name="Koch R.A."/>
            <person name="Yoon G."/>
            <person name="Arayal U."/>
            <person name="Lail K."/>
            <person name="Amirebrahimi M."/>
            <person name="Labutti K."/>
            <person name="Lipzen A."/>
            <person name="Riley R."/>
            <person name="Barry K."/>
            <person name="Henrissat B."/>
            <person name="Grigoriev I.V."/>
            <person name="Herr J.R."/>
            <person name="Aime M.C."/>
        </authorList>
    </citation>
    <scope>NUCLEOTIDE SEQUENCE</scope>
    <source>
        <strain evidence="4">MCA 3950</strain>
    </source>
</reference>
<dbReference type="RefSeq" id="XP_043035747.1">
    <property type="nucleotide sequence ID" value="XM_043177658.1"/>
</dbReference>
<feature type="region of interest" description="Disordered" evidence="1">
    <location>
        <begin position="152"/>
        <end position="172"/>
    </location>
</feature>
<gene>
    <name evidence="4" type="ORF">BT62DRAFT_1010501</name>
</gene>
<feature type="transmembrane region" description="Helical" evidence="2">
    <location>
        <begin position="182"/>
        <end position="203"/>
    </location>
</feature>
<proteinExistence type="predicted"/>
<evidence type="ECO:0000256" key="1">
    <source>
        <dbReference type="SAM" id="MobiDB-lite"/>
    </source>
</evidence>
<keyword evidence="2" id="KW-0472">Membrane</keyword>
<evidence type="ECO:0000256" key="3">
    <source>
        <dbReference type="SAM" id="SignalP"/>
    </source>
</evidence>
<evidence type="ECO:0000256" key="2">
    <source>
        <dbReference type="SAM" id="Phobius"/>
    </source>
</evidence>
<accession>A0A9P7VKD9</accession>
<feature type="region of interest" description="Disordered" evidence="1">
    <location>
        <begin position="224"/>
        <end position="272"/>
    </location>
</feature>
<dbReference type="Proteomes" id="UP000812287">
    <property type="component" value="Unassembled WGS sequence"/>
</dbReference>
<feature type="chain" id="PRO_5040446258" evidence="3">
    <location>
        <begin position="18"/>
        <end position="312"/>
    </location>
</feature>
<evidence type="ECO:0000313" key="5">
    <source>
        <dbReference type="Proteomes" id="UP000812287"/>
    </source>
</evidence>
<feature type="signal peptide" evidence="3">
    <location>
        <begin position="1"/>
        <end position="17"/>
    </location>
</feature>
<organism evidence="4 5">
    <name type="scientific">Guyanagaster necrorhizus</name>
    <dbReference type="NCBI Taxonomy" id="856835"/>
    <lineage>
        <taxon>Eukaryota</taxon>
        <taxon>Fungi</taxon>
        <taxon>Dikarya</taxon>
        <taxon>Basidiomycota</taxon>
        <taxon>Agaricomycotina</taxon>
        <taxon>Agaricomycetes</taxon>
        <taxon>Agaricomycetidae</taxon>
        <taxon>Agaricales</taxon>
        <taxon>Marasmiineae</taxon>
        <taxon>Physalacriaceae</taxon>
        <taxon>Guyanagaster</taxon>
    </lineage>
</organism>
<keyword evidence="5" id="KW-1185">Reference proteome</keyword>
<dbReference type="AlphaFoldDB" id="A0A9P7VKD9"/>
<evidence type="ECO:0000313" key="4">
    <source>
        <dbReference type="EMBL" id="KAG7442247.1"/>
    </source>
</evidence>
<protein>
    <submittedName>
        <fullName evidence="4">Uncharacterized protein</fullName>
    </submittedName>
</protein>
<comment type="caution">
    <text evidence="4">The sequence shown here is derived from an EMBL/GenBank/DDBJ whole genome shotgun (WGS) entry which is preliminary data.</text>
</comment>
<sequence length="312" mass="33958">MISVLLYAFLFASISRGFSLNITAPTHPLANSNTSVLLTWTSDDPQYFCLVVGRRSPPDVNFTSSILSVKDFVATRNVSVVFVYTGTTLIEAIKTSTTEASVILPWKIFQQTLISRRISIGATNVTFAWSDHFHVDEGPVIGFSVTQTPVQGSATPTSTSISSSATSTDASLSSKHDYTAPIIAGAVGGACLLALIAASLFIWQYRKRRRIPPSRAFLNDLDDKRWYPNRAPPKDHPPPAYSPRINPRGHDDPITSKTPPEPGVQNKSRTVGKGFDLGTCVIKFSFDPQGKKKTEPVKALLIAPVRSIVLPD</sequence>
<keyword evidence="2" id="KW-1133">Transmembrane helix</keyword>
<dbReference type="OrthoDB" id="2972528at2759"/>
<feature type="compositionally biased region" description="Basic and acidic residues" evidence="1">
    <location>
        <begin position="224"/>
        <end position="237"/>
    </location>
</feature>
<dbReference type="CDD" id="cd12087">
    <property type="entry name" value="TM_EGFR-like"/>
    <property type="match status" value="1"/>
</dbReference>
<feature type="compositionally biased region" description="Low complexity" evidence="1">
    <location>
        <begin position="153"/>
        <end position="172"/>
    </location>
</feature>
<dbReference type="GeneID" id="66099945"/>
<dbReference type="EMBL" id="MU250552">
    <property type="protein sequence ID" value="KAG7442247.1"/>
    <property type="molecule type" value="Genomic_DNA"/>
</dbReference>
<keyword evidence="3" id="KW-0732">Signal</keyword>